<evidence type="ECO:0000313" key="5">
    <source>
        <dbReference type="Proteomes" id="UP000317178"/>
    </source>
</evidence>
<comment type="similarity">
    <text evidence="1">Belongs to the DSD1 family.</text>
</comment>
<dbReference type="InterPro" id="IPR026956">
    <property type="entry name" value="D-ser_dehydrat-like_dom"/>
</dbReference>
<dbReference type="Gene3D" id="3.20.20.10">
    <property type="entry name" value="Alanine racemase"/>
    <property type="match status" value="1"/>
</dbReference>
<dbReference type="EMBL" id="CP036281">
    <property type="protein sequence ID" value="QDU81691.1"/>
    <property type="molecule type" value="Genomic_DNA"/>
</dbReference>
<evidence type="ECO:0000313" key="4">
    <source>
        <dbReference type="EMBL" id="QDU81691.1"/>
    </source>
</evidence>
<accession>A0A518CR35</accession>
<dbReference type="PANTHER" id="PTHR28004:SF2">
    <property type="entry name" value="D-SERINE DEHYDRATASE"/>
    <property type="match status" value="1"/>
</dbReference>
<dbReference type="SUPFAM" id="SSF51419">
    <property type="entry name" value="PLP-binding barrel"/>
    <property type="match status" value="1"/>
</dbReference>
<keyword evidence="2 4" id="KW-0456">Lyase</keyword>
<dbReference type="RefSeq" id="WP_144997248.1">
    <property type="nucleotide sequence ID" value="NZ_CP036281.1"/>
</dbReference>
<dbReference type="InterPro" id="IPR029066">
    <property type="entry name" value="PLP-binding_barrel"/>
</dbReference>
<dbReference type="OrthoDB" id="9788869at2"/>
<dbReference type="Gene3D" id="2.40.37.20">
    <property type="entry name" value="D-serine dehydratase-like domain"/>
    <property type="match status" value="1"/>
</dbReference>
<keyword evidence="5" id="KW-1185">Reference proteome</keyword>
<protein>
    <submittedName>
        <fullName evidence="4">D-threonine aldolase</fullName>
        <ecNumber evidence="4">4.1.2.42</ecNumber>
    </submittedName>
</protein>
<gene>
    <name evidence="4" type="ORF">Pla110_34350</name>
</gene>
<dbReference type="GO" id="GO:0008721">
    <property type="term" value="F:D-serine ammonia-lyase activity"/>
    <property type="evidence" value="ECO:0007669"/>
    <property type="project" value="TreeGrafter"/>
</dbReference>
<dbReference type="EC" id="4.1.2.42" evidence="4"/>
<organism evidence="4 5">
    <name type="scientific">Polystyrenella longa</name>
    <dbReference type="NCBI Taxonomy" id="2528007"/>
    <lineage>
        <taxon>Bacteria</taxon>
        <taxon>Pseudomonadati</taxon>
        <taxon>Planctomycetota</taxon>
        <taxon>Planctomycetia</taxon>
        <taxon>Planctomycetales</taxon>
        <taxon>Planctomycetaceae</taxon>
        <taxon>Polystyrenella</taxon>
    </lineage>
</organism>
<sequence>MSDRYQISDSSSIISPGLVVFEELVDENIQKMIDIAGSVERLRPHCKTHKMSEVARKQLAAGITKHKAATFAEAEMLADAGAEDIFLAYNLVGPNIERAVKFVKTYPTVTFSVTADHERPLAQLSEAFSKAGLSIDVLLDVDTGLHRTGLEAGTEAEALYKQIADSPGIQAGGLHLYDGQNHQTDLTERTAAVKACWDPAIAMKKKLVAAGYDVPRIVAGGTGSFPIFAQFNDPALELSPGTCVFNDSGYSNMFPDMKFTPAAVMLTRVISRPTADRLTLDLGTKGAASDPPAGKRLFFPELPDSEHVLQNEEHLVLQTNKAKNYQPGDELIAIPTHICPTSALHKSAYVVRDGEVVAQWNVIARDRCLTI</sequence>
<evidence type="ECO:0000256" key="1">
    <source>
        <dbReference type="ARBA" id="ARBA00005323"/>
    </source>
</evidence>
<feature type="domain" description="D-serine dehydratase-like" evidence="3">
    <location>
        <begin position="262"/>
        <end position="352"/>
    </location>
</feature>
<reference evidence="4 5" key="1">
    <citation type="submission" date="2019-02" db="EMBL/GenBank/DDBJ databases">
        <title>Deep-cultivation of Planctomycetes and their phenomic and genomic characterization uncovers novel biology.</title>
        <authorList>
            <person name="Wiegand S."/>
            <person name="Jogler M."/>
            <person name="Boedeker C."/>
            <person name="Pinto D."/>
            <person name="Vollmers J."/>
            <person name="Rivas-Marin E."/>
            <person name="Kohn T."/>
            <person name="Peeters S.H."/>
            <person name="Heuer A."/>
            <person name="Rast P."/>
            <person name="Oberbeckmann S."/>
            <person name="Bunk B."/>
            <person name="Jeske O."/>
            <person name="Meyerdierks A."/>
            <person name="Storesund J.E."/>
            <person name="Kallscheuer N."/>
            <person name="Luecker S."/>
            <person name="Lage O.M."/>
            <person name="Pohl T."/>
            <person name="Merkel B.J."/>
            <person name="Hornburger P."/>
            <person name="Mueller R.-W."/>
            <person name="Bruemmer F."/>
            <person name="Labrenz M."/>
            <person name="Spormann A.M."/>
            <person name="Op den Camp H."/>
            <person name="Overmann J."/>
            <person name="Amann R."/>
            <person name="Jetten M.S.M."/>
            <person name="Mascher T."/>
            <person name="Medema M.H."/>
            <person name="Devos D.P."/>
            <person name="Kaster A.-K."/>
            <person name="Ovreas L."/>
            <person name="Rohde M."/>
            <person name="Galperin M.Y."/>
            <person name="Jogler C."/>
        </authorList>
    </citation>
    <scope>NUCLEOTIDE SEQUENCE [LARGE SCALE GENOMIC DNA]</scope>
    <source>
        <strain evidence="4 5">Pla110</strain>
    </source>
</reference>
<dbReference type="InterPro" id="IPR051466">
    <property type="entry name" value="D-amino_acid_metab_enzyme"/>
</dbReference>
<dbReference type="Pfam" id="PF01168">
    <property type="entry name" value="Ala_racemase_N"/>
    <property type="match status" value="1"/>
</dbReference>
<dbReference type="CDD" id="cd06821">
    <property type="entry name" value="PLPDE_III_D-TA"/>
    <property type="match status" value="1"/>
</dbReference>
<dbReference type="KEGG" id="plon:Pla110_34350"/>
<evidence type="ECO:0000256" key="2">
    <source>
        <dbReference type="ARBA" id="ARBA00023239"/>
    </source>
</evidence>
<dbReference type="GO" id="GO:0043876">
    <property type="term" value="F:D-threonine aldolase activity"/>
    <property type="evidence" value="ECO:0007669"/>
    <property type="project" value="UniProtKB-EC"/>
</dbReference>
<dbReference type="SMART" id="SM01119">
    <property type="entry name" value="D-ser_dehydrat"/>
    <property type="match status" value="1"/>
</dbReference>
<evidence type="ECO:0000259" key="3">
    <source>
        <dbReference type="SMART" id="SM01119"/>
    </source>
</evidence>
<dbReference type="PANTHER" id="PTHR28004">
    <property type="entry name" value="ZGC:162816-RELATED"/>
    <property type="match status" value="1"/>
</dbReference>
<name>A0A518CR35_9PLAN</name>
<dbReference type="Proteomes" id="UP000317178">
    <property type="component" value="Chromosome"/>
</dbReference>
<dbReference type="InterPro" id="IPR042208">
    <property type="entry name" value="D-ser_dehydrat-like_sf"/>
</dbReference>
<dbReference type="InterPro" id="IPR001608">
    <property type="entry name" value="Ala_racemase_N"/>
</dbReference>
<dbReference type="AlphaFoldDB" id="A0A518CR35"/>
<dbReference type="Pfam" id="PF14031">
    <property type="entry name" value="D-ser_dehydrat"/>
    <property type="match status" value="1"/>
</dbReference>
<dbReference type="GO" id="GO:0036088">
    <property type="term" value="P:D-serine catabolic process"/>
    <property type="evidence" value="ECO:0007669"/>
    <property type="project" value="TreeGrafter"/>
</dbReference>
<proteinExistence type="inferred from homology"/>